<protein>
    <submittedName>
        <fullName evidence="3">Uncharacterized protein</fullName>
    </submittedName>
</protein>
<keyword evidence="2" id="KW-0732">Signal</keyword>
<evidence type="ECO:0000313" key="4">
    <source>
        <dbReference type="Proteomes" id="UP000002899"/>
    </source>
</evidence>
<dbReference type="VEuPathDB" id="PiroplasmaDB:BMR1_03g03656"/>
<evidence type="ECO:0000256" key="2">
    <source>
        <dbReference type="SAM" id="SignalP"/>
    </source>
</evidence>
<reference evidence="3 4" key="2">
    <citation type="journal article" date="2013" name="PLoS ONE">
        <title>Whole genome mapping and re-organization of the nuclear and mitochondrial genomes of Babesia microti isolates.</title>
        <authorList>
            <person name="Cornillot E."/>
            <person name="Dassouli A."/>
            <person name="Garg A."/>
            <person name="Pachikara N."/>
            <person name="Randazzo S."/>
            <person name="Depoix D."/>
            <person name="Carcy B."/>
            <person name="Delbecq S."/>
            <person name="Frutos R."/>
            <person name="Silva J.C."/>
            <person name="Sutton R."/>
            <person name="Krause P.J."/>
            <person name="Mamoun C.B."/>
        </authorList>
    </citation>
    <scope>NUCLEOTIDE SEQUENCE [LARGE SCALE GENOMIC DNA]</scope>
    <source>
        <strain evidence="3 4">RI</strain>
    </source>
</reference>
<sequence length="1116" mass="130448">MYIILCFTLLISYICGSLGNSDFTNTSCLVEGIWIQGEKIDFSSNIREYKIVLEKHIHKLETFIYISYASKKLDTNKLASNRKLLNDNEISNKIHFDYLGKSTNFMLDLVPELNLKSCNISLIMNKMHIKPTFPNFWLLDINDLSSIKLKITVENSVGKSLNEYYIHIFNDKFKNVIEVDNVSIFDNKNVSFKMEPPFSPTIYRYKILINPMINDHIKITAKCKYNVFINDIEQQSLTVNIPNDKFQTIIKISCVNVKNKTIGVPESYYFHFIYSTNENITSPKSIIPLATGSPCLLTESDDIHMYNCYGTVDPVSFVMQTKPTYLYAIKSQDKRYIFYNTTTVKIYKKSDIQLEILNGREKRVYKFFFNNTNEKYIQFKYLPFYNKIIVLLFILTFMFSSLMPSLLQIILSRNYNGINYFPYIFNIIITYIAIRCLDQNKNINRNISSIMYNIYSFFLKIDSNDPWSFTSCANLIWSYTHYKLLFILIRFICSRINIFYNGINSSNYIFMDYNSVSIGNLDWPLKTFISFPLFGACYTILHNAIHGEVIHVDNLLIKEVFNNNDLMLSRLKIHSISNIIKWVIFETNIPLLCTTLILLIDLIYNFYQYFNKCYNAVKHGYLIWRWNDNCGGDHLSNNGYWSDRFCNQLYTEYNSSSEIFDCHYQDFCGLTEIFDFEKLKNKNYVLEHQNNKPPWNNFDDAEKMDLNFLSPKYYDLNDTVDAKSNISEELNENIPICVKINKLLHYSSLYRSFGLIQCGWIDILLDWKFTKEIYMQDIDLSKFKLITKSTQLHGPLSNGEFKPIFNGTRVPHIFFELFTIRCILGILFGIIINKTNSFIQNFGLVLITTLFCLMMTRIIVSWPYNKDKDNIILLICLLVETLLVVSFQFNLFGIKWISNVFLAVLEFTIQFGIIIAFLHSLLFIYYFALNNKSKLYSYCNCILSIEFPETNTYCISHGFSKVPIYSARITFDNNPSYGINHDKVYISPIITNLPPIIAISSDDFRSFTNNVNGIQIPEIIIFFGGADIYRLSRIIIYDIEKKNNIISEILKDINEYSNVADEINMKILKYHKTHVPTNSILSIIINDGHNIGNSKHSDHYEDESTVSRDYYSELKN</sequence>
<dbReference type="EMBL" id="LN871598">
    <property type="protein sequence ID" value="SJK86592.1"/>
    <property type="molecule type" value="Genomic_DNA"/>
</dbReference>
<dbReference type="RefSeq" id="XP_021338732.1">
    <property type="nucleotide sequence ID" value="XM_021482184.1"/>
</dbReference>
<keyword evidence="1" id="KW-0472">Membrane</keyword>
<feature type="chain" id="PRO_5012232830" evidence="2">
    <location>
        <begin position="20"/>
        <end position="1116"/>
    </location>
</feature>
<feature type="transmembrane region" description="Helical" evidence="1">
    <location>
        <begin position="813"/>
        <end position="832"/>
    </location>
</feature>
<keyword evidence="4" id="KW-1185">Reference proteome</keyword>
<keyword evidence="1" id="KW-1133">Transmembrane helix</keyword>
<proteinExistence type="predicted"/>
<dbReference type="AlphaFoldDB" id="A0A1R4AC51"/>
<name>A0A1R4AC51_BABMR</name>
<feature type="transmembrane region" description="Helical" evidence="1">
    <location>
        <begin position="838"/>
        <end position="860"/>
    </location>
</feature>
<evidence type="ECO:0000313" key="3">
    <source>
        <dbReference type="EMBL" id="SJK86592.1"/>
    </source>
</evidence>
<feature type="transmembrane region" description="Helical" evidence="1">
    <location>
        <begin position="388"/>
        <end position="411"/>
    </location>
</feature>
<dbReference type="GeneID" id="24425378"/>
<dbReference type="KEGG" id="bmic:BMR1_03g03656"/>
<feature type="signal peptide" evidence="2">
    <location>
        <begin position="1"/>
        <end position="19"/>
    </location>
</feature>
<accession>A0A1R4AC51</accession>
<organism evidence="3 4">
    <name type="scientific">Babesia microti (strain RI)</name>
    <dbReference type="NCBI Taxonomy" id="1133968"/>
    <lineage>
        <taxon>Eukaryota</taxon>
        <taxon>Sar</taxon>
        <taxon>Alveolata</taxon>
        <taxon>Apicomplexa</taxon>
        <taxon>Aconoidasida</taxon>
        <taxon>Piroplasmida</taxon>
        <taxon>Babesiidae</taxon>
        <taxon>Babesia</taxon>
    </lineage>
</organism>
<reference evidence="3 4" key="3">
    <citation type="journal article" date="2016" name="Sci. Rep.">
        <title>Genome-wide diversity and gene expression profiling of Babesia microti isolates identify polymorphic genes that mediate host-pathogen interactions.</title>
        <authorList>
            <person name="Silva J.C."/>
            <person name="Cornillot E."/>
            <person name="McCracken C."/>
            <person name="Usmani-Brown S."/>
            <person name="Dwivedi A."/>
            <person name="Ifeonu O.O."/>
            <person name="Crabtree J."/>
            <person name="Gotia H.T."/>
            <person name="Virji A.Z."/>
            <person name="Reynes C."/>
            <person name="Colinge J."/>
            <person name="Kumar V."/>
            <person name="Lawres L."/>
            <person name="Pazzi J.E."/>
            <person name="Pablo J.V."/>
            <person name="Hung C."/>
            <person name="Brancato J."/>
            <person name="Kumari P."/>
            <person name="Orvis J."/>
            <person name="Tretina K."/>
            <person name="Chibucos M."/>
            <person name="Ott S."/>
            <person name="Sadzewicz L."/>
            <person name="Sengamalay N."/>
            <person name="Shetty A.C."/>
            <person name="Su Q."/>
            <person name="Tallon L."/>
            <person name="Fraser C.M."/>
            <person name="Frutos R."/>
            <person name="Molina D.M."/>
            <person name="Krause P.J."/>
            <person name="Ben Mamoun C."/>
        </authorList>
    </citation>
    <scope>NUCLEOTIDE SEQUENCE [LARGE SCALE GENOMIC DNA]</scope>
    <source>
        <strain evidence="3 4">RI</strain>
    </source>
</reference>
<feature type="transmembrane region" description="Helical" evidence="1">
    <location>
        <begin position="872"/>
        <end position="894"/>
    </location>
</feature>
<reference evidence="3 4" key="1">
    <citation type="journal article" date="2012" name="Nucleic Acids Res.">
        <title>Sequencing of the smallest Apicomplexan genome from the human pathogen Babesia microti.</title>
        <authorList>
            <person name="Cornillot E."/>
            <person name="Hadj-Kaddour K."/>
            <person name="Dassouli A."/>
            <person name="Noel B."/>
            <person name="Ranwez V."/>
            <person name="Vacherie B."/>
            <person name="Augagneur Y."/>
            <person name="Bres V."/>
            <person name="Duclos A."/>
            <person name="Randazzo S."/>
            <person name="Carcy B."/>
            <person name="Debierre-Grockiego F."/>
            <person name="Delbecq S."/>
            <person name="Moubri-Menage K."/>
            <person name="Shams-Eldin H."/>
            <person name="Usmani-Brown S."/>
            <person name="Bringaud F."/>
            <person name="Wincker P."/>
            <person name="Vivares C.P."/>
            <person name="Schwarz R.T."/>
            <person name="Schetters T.P."/>
            <person name="Krause P.J."/>
            <person name="Gorenflot A."/>
            <person name="Berry V."/>
            <person name="Barbe V."/>
            <person name="Ben Mamoun C."/>
        </authorList>
    </citation>
    <scope>NUCLEOTIDE SEQUENCE [LARGE SCALE GENOMIC DNA]</scope>
    <source>
        <strain evidence="3 4">RI</strain>
    </source>
</reference>
<dbReference type="Proteomes" id="UP000002899">
    <property type="component" value="Chromosome III"/>
</dbReference>
<gene>
    <name evidence="3" type="ORF">BMR1_03g03656</name>
</gene>
<evidence type="ECO:0000256" key="1">
    <source>
        <dbReference type="SAM" id="Phobius"/>
    </source>
</evidence>
<feature type="transmembrane region" description="Helical" evidence="1">
    <location>
        <begin position="417"/>
        <end position="437"/>
    </location>
</feature>
<feature type="transmembrane region" description="Helical" evidence="1">
    <location>
        <begin position="900"/>
        <end position="928"/>
    </location>
</feature>
<keyword evidence="1" id="KW-0812">Transmembrane</keyword>